<sequence>MTTGRINQVAFLFDVDIARTEVRGEEERRSHAARNARSGVIGGSASSYPLGVPHPRIRARRRGPSPAPGVANGVERDACFSVRLRSRLLRATSGETGSFWAGRCRRNERTACPPTRKFANKRRAEPEHVPLRTVGDYRETDRILSCDDGRDRERPLRCPTRRAPGAQHASNNVFFGADVLLIPPREASEGWIGEGPRRIRHLRAHEREACVGKGPNRAAEVRSAMTVAVASTYCNVLRVAPGGRRTLDNVSFGAHILVLPSCERAASGAEPTQAASI</sequence>
<name>A0A8S0SH54_OLEEU</name>
<dbReference type="EMBL" id="CACTIH010005430">
    <property type="protein sequence ID" value="CAA2992059.1"/>
    <property type="molecule type" value="Genomic_DNA"/>
</dbReference>
<dbReference type="Gramene" id="OE9A048336T1">
    <property type="protein sequence ID" value="OE9A048336C1"/>
    <property type="gene ID" value="OE9A048336"/>
</dbReference>
<keyword evidence="3" id="KW-1185">Reference proteome</keyword>
<evidence type="ECO:0000313" key="3">
    <source>
        <dbReference type="Proteomes" id="UP000594638"/>
    </source>
</evidence>
<proteinExistence type="predicted"/>
<dbReference type="Proteomes" id="UP000594638">
    <property type="component" value="Unassembled WGS sequence"/>
</dbReference>
<reference evidence="2 3" key="1">
    <citation type="submission" date="2019-12" db="EMBL/GenBank/DDBJ databases">
        <authorList>
            <person name="Alioto T."/>
            <person name="Alioto T."/>
            <person name="Gomez Garrido J."/>
        </authorList>
    </citation>
    <scope>NUCLEOTIDE SEQUENCE [LARGE SCALE GENOMIC DNA]</scope>
</reference>
<protein>
    <submittedName>
        <fullName evidence="2">Uncharacterized protein</fullName>
    </submittedName>
</protein>
<evidence type="ECO:0000313" key="2">
    <source>
        <dbReference type="EMBL" id="CAA2992059.1"/>
    </source>
</evidence>
<comment type="caution">
    <text evidence="2">The sequence shown here is derived from an EMBL/GenBank/DDBJ whole genome shotgun (WGS) entry which is preliminary data.</text>
</comment>
<gene>
    <name evidence="2" type="ORF">OLEA9_A048336</name>
</gene>
<evidence type="ECO:0000256" key="1">
    <source>
        <dbReference type="SAM" id="MobiDB-lite"/>
    </source>
</evidence>
<organism evidence="2 3">
    <name type="scientific">Olea europaea subsp. europaea</name>
    <dbReference type="NCBI Taxonomy" id="158383"/>
    <lineage>
        <taxon>Eukaryota</taxon>
        <taxon>Viridiplantae</taxon>
        <taxon>Streptophyta</taxon>
        <taxon>Embryophyta</taxon>
        <taxon>Tracheophyta</taxon>
        <taxon>Spermatophyta</taxon>
        <taxon>Magnoliopsida</taxon>
        <taxon>eudicotyledons</taxon>
        <taxon>Gunneridae</taxon>
        <taxon>Pentapetalae</taxon>
        <taxon>asterids</taxon>
        <taxon>lamiids</taxon>
        <taxon>Lamiales</taxon>
        <taxon>Oleaceae</taxon>
        <taxon>Oleeae</taxon>
        <taxon>Olea</taxon>
    </lineage>
</organism>
<feature type="region of interest" description="Disordered" evidence="1">
    <location>
        <begin position="23"/>
        <end position="70"/>
    </location>
</feature>
<accession>A0A8S0SH54</accession>
<dbReference type="AlphaFoldDB" id="A0A8S0SH54"/>